<dbReference type="GO" id="GO:0016712">
    <property type="term" value="F:oxidoreductase activity, acting on paired donors, with incorporation or reduction of molecular oxygen, reduced flavin or flavoprotein as one donor, and incorporation of one atom of oxygen"/>
    <property type="evidence" value="ECO:0007669"/>
    <property type="project" value="TreeGrafter"/>
</dbReference>
<dbReference type="Gene3D" id="1.20.140.10">
    <property type="entry name" value="Butyryl-CoA Dehydrogenase, subunit A, domain 3"/>
    <property type="match status" value="1"/>
</dbReference>
<evidence type="ECO:0000313" key="7">
    <source>
        <dbReference type="EMBL" id="NDL65218.1"/>
    </source>
</evidence>
<dbReference type="RefSeq" id="WP_162367928.1">
    <property type="nucleotide sequence ID" value="NZ_WUBS01000017.1"/>
</dbReference>
<reference evidence="7 8" key="2">
    <citation type="submission" date="2020-02" db="EMBL/GenBank/DDBJ databases">
        <title>The new genus of Enterobacteriales.</title>
        <authorList>
            <person name="Kim I.S."/>
        </authorList>
    </citation>
    <scope>NUCLEOTIDE SEQUENCE [LARGE SCALE GENOMIC DNA]</scope>
    <source>
        <strain evidence="7 8">SAP-6</strain>
    </source>
</reference>
<feature type="domain" description="Acyl-CoA dehydrogenase/oxidase N-terminal" evidence="5">
    <location>
        <begin position="32"/>
        <end position="123"/>
    </location>
</feature>
<dbReference type="PANTHER" id="PTHR48083">
    <property type="entry name" value="MEDIUM-CHAIN SPECIFIC ACYL-COA DEHYDROGENASE, MITOCHONDRIAL-RELATED"/>
    <property type="match status" value="1"/>
</dbReference>
<evidence type="ECO:0000259" key="4">
    <source>
        <dbReference type="Pfam" id="PF02770"/>
    </source>
</evidence>
<dbReference type="Gene3D" id="1.10.540.10">
    <property type="entry name" value="Acyl-CoA dehydrogenase/oxidase, N-terminal domain"/>
    <property type="match status" value="1"/>
</dbReference>
<evidence type="ECO:0000313" key="8">
    <source>
        <dbReference type="Proteomes" id="UP000461443"/>
    </source>
</evidence>
<dbReference type="GO" id="GO:0033539">
    <property type="term" value="P:fatty acid beta-oxidation using acyl-CoA dehydrogenase"/>
    <property type="evidence" value="ECO:0007669"/>
    <property type="project" value="TreeGrafter"/>
</dbReference>
<dbReference type="SUPFAM" id="SSF47203">
    <property type="entry name" value="Acyl-CoA dehydrogenase C-terminal domain-like"/>
    <property type="match status" value="1"/>
</dbReference>
<dbReference type="SUPFAM" id="SSF56645">
    <property type="entry name" value="Acyl-CoA dehydrogenase NM domain-like"/>
    <property type="match status" value="1"/>
</dbReference>
<dbReference type="InterPro" id="IPR013786">
    <property type="entry name" value="AcylCoA_DH/ox_N"/>
</dbReference>
<sequence>MSVNHDQENGLGSDGHDKDSRDGFIALAEGFRRRFAAGAARRDSQRALPHEEIQALRQSGLLSMRVPREYGGREADLVTFSRVIRLLAAGDPNIAQAIAPQFANLEKLRLYGTPAQQRRYFDLALDGAMMSNAAAEREGVFIGDVATRLVRDNGIWRLRGRKYYSTGSLFSSIILVTAQHEEGGRAAVFVPVDRPGVTVGDDWDGMGQRTTASGTSEFDNVRVDEGEILRIPAYGHRRTHEGGFAQLIHASIDAGIALAALEDACAYGRKQARAPRESGVGGATADPYVLHTVGEMAIIAHGAETLLERGALLLDNALRAEWAGGAESDRLLGEASIAVAEAKYATSEAAVRVSEMIYRIGGASATSAALNLDRHWRNARTHTTHDPVAYKARAVGDFYLNGALPPINTKI</sequence>
<dbReference type="PANTHER" id="PTHR48083:SF19">
    <property type="entry name" value="FLAVIN-DEPENDENT MONOOXYGENASE, OXYGENASE SUBUNIT HSAA"/>
    <property type="match status" value="1"/>
</dbReference>
<gene>
    <name evidence="7" type="ORF">GRH90_21030</name>
</gene>
<dbReference type="InterPro" id="IPR050741">
    <property type="entry name" value="Acyl-CoA_dehydrogenase"/>
</dbReference>
<dbReference type="InterPro" id="IPR046373">
    <property type="entry name" value="Acyl-CoA_Oxase/DH_mid-dom_sf"/>
</dbReference>
<organism evidence="7 8">
    <name type="scientific">Acerihabitans arboris</name>
    <dbReference type="NCBI Taxonomy" id="2691583"/>
    <lineage>
        <taxon>Bacteria</taxon>
        <taxon>Pseudomonadati</taxon>
        <taxon>Pseudomonadota</taxon>
        <taxon>Gammaproteobacteria</taxon>
        <taxon>Enterobacterales</taxon>
        <taxon>Pectobacteriaceae</taxon>
        <taxon>Acerihabitans</taxon>
    </lineage>
</organism>
<accession>A0A845SRF9</accession>
<keyword evidence="2" id="KW-0560">Oxidoreductase</keyword>
<dbReference type="GO" id="GO:0050660">
    <property type="term" value="F:flavin adenine dinucleotide binding"/>
    <property type="evidence" value="ECO:0007669"/>
    <property type="project" value="InterPro"/>
</dbReference>
<dbReference type="Pfam" id="PF02771">
    <property type="entry name" value="Acyl-CoA_dh_N"/>
    <property type="match status" value="1"/>
</dbReference>
<dbReference type="Gene3D" id="2.40.110.10">
    <property type="entry name" value="Butyryl-CoA Dehydrogenase, subunit A, domain 2"/>
    <property type="match status" value="1"/>
</dbReference>
<evidence type="ECO:0000256" key="2">
    <source>
        <dbReference type="ARBA" id="ARBA00023002"/>
    </source>
</evidence>
<feature type="domain" description="Acyl-CoA dehydrogenase C-terminal" evidence="6">
    <location>
        <begin position="247"/>
        <end position="385"/>
    </location>
</feature>
<evidence type="ECO:0000256" key="3">
    <source>
        <dbReference type="ARBA" id="ARBA00049661"/>
    </source>
</evidence>
<keyword evidence="1" id="KW-0285">Flavoprotein</keyword>
<evidence type="ECO:0000259" key="5">
    <source>
        <dbReference type="Pfam" id="PF02771"/>
    </source>
</evidence>
<proteinExistence type="inferred from homology"/>
<keyword evidence="8" id="KW-1185">Reference proteome</keyword>
<dbReference type="AlphaFoldDB" id="A0A845SRF9"/>
<dbReference type="PIRSF" id="PIRSF016578">
    <property type="entry name" value="HsaA"/>
    <property type="match status" value="1"/>
</dbReference>
<dbReference type="InterPro" id="IPR036250">
    <property type="entry name" value="AcylCo_DH-like_C"/>
</dbReference>
<dbReference type="GO" id="GO:0005737">
    <property type="term" value="C:cytoplasm"/>
    <property type="evidence" value="ECO:0007669"/>
    <property type="project" value="TreeGrafter"/>
</dbReference>
<evidence type="ECO:0000259" key="6">
    <source>
        <dbReference type="Pfam" id="PF08028"/>
    </source>
</evidence>
<dbReference type="Proteomes" id="UP000461443">
    <property type="component" value="Unassembled WGS sequence"/>
</dbReference>
<dbReference type="InterPro" id="IPR037069">
    <property type="entry name" value="AcylCoA_DH/ox_N_sf"/>
</dbReference>
<protein>
    <submittedName>
        <fullName evidence="7">Dehydrogenase</fullName>
    </submittedName>
</protein>
<comment type="caution">
    <text evidence="7">The sequence shown here is derived from an EMBL/GenBank/DDBJ whole genome shotgun (WGS) entry which is preliminary data.</text>
</comment>
<evidence type="ECO:0000256" key="1">
    <source>
        <dbReference type="ARBA" id="ARBA00022630"/>
    </source>
</evidence>
<dbReference type="Pfam" id="PF02770">
    <property type="entry name" value="Acyl-CoA_dh_M"/>
    <property type="match status" value="1"/>
</dbReference>
<comment type="similarity">
    <text evidence="3">Belongs to the HpaH/HsaA monooxygenase family.</text>
</comment>
<dbReference type="EMBL" id="WUBS01000017">
    <property type="protein sequence ID" value="NDL65218.1"/>
    <property type="molecule type" value="Genomic_DNA"/>
</dbReference>
<name>A0A845SRF9_9GAMM</name>
<dbReference type="InterPro" id="IPR009100">
    <property type="entry name" value="AcylCoA_DH/oxidase_NM_dom_sf"/>
</dbReference>
<dbReference type="Pfam" id="PF08028">
    <property type="entry name" value="Acyl-CoA_dh_2"/>
    <property type="match status" value="1"/>
</dbReference>
<reference evidence="7 8" key="1">
    <citation type="submission" date="2019-12" db="EMBL/GenBank/DDBJ databases">
        <authorList>
            <person name="Lee S.D."/>
        </authorList>
    </citation>
    <scope>NUCLEOTIDE SEQUENCE [LARGE SCALE GENOMIC DNA]</scope>
    <source>
        <strain evidence="7 8">SAP-6</strain>
    </source>
</reference>
<dbReference type="InterPro" id="IPR006091">
    <property type="entry name" value="Acyl-CoA_Oxase/DH_mid-dom"/>
</dbReference>
<dbReference type="GO" id="GO:0003995">
    <property type="term" value="F:acyl-CoA dehydrogenase activity"/>
    <property type="evidence" value="ECO:0007669"/>
    <property type="project" value="TreeGrafter"/>
</dbReference>
<feature type="domain" description="Acyl-CoA oxidase/dehydrogenase middle" evidence="4">
    <location>
        <begin position="144"/>
        <end position="221"/>
    </location>
</feature>
<dbReference type="InterPro" id="IPR013107">
    <property type="entry name" value="Acyl-CoA_DH_C"/>
</dbReference>